<accession>A0ABU6WJR1</accession>
<name>A0ABU6WJR1_9FABA</name>
<gene>
    <name evidence="1" type="ORF">PIB30_063649</name>
</gene>
<sequence>MLWLTLHNALPTNEFRHRRGMALDDLCKRRCLKHTGLLIPVAMWWILKSRCLDVFQPDDPWSEVKVHGLSRSLHNDIISTSQATSNLTPSLPAYSWVPPPINFYKVNCDASIFHEQHLAGFGCVLMNSSSSWVLGCYGHIPVWSIFRCELLAI</sequence>
<comment type="caution">
    <text evidence="1">The sequence shown here is derived from an EMBL/GenBank/DDBJ whole genome shotgun (WGS) entry which is preliminary data.</text>
</comment>
<evidence type="ECO:0000313" key="1">
    <source>
        <dbReference type="EMBL" id="MED6186109.1"/>
    </source>
</evidence>
<keyword evidence="2" id="KW-1185">Reference proteome</keyword>
<reference evidence="1 2" key="1">
    <citation type="journal article" date="2023" name="Plants (Basel)">
        <title>Bridging the Gap: Combining Genomics and Transcriptomics Approaches to Understand Stylosanthes scabra, an Orphan Legume from the Brazilian Caatinga.</title>
        <authorList>
            <person name="Ferreira-Neto J.R.C."/>
            <person name="da Silva M.D."/>
            <person name="Binneck E."/>
            <person name="de Melo N.F."/>
            <person name="da Silva R.H."/>
            <person name="de Melo A.L.T.M."/>
            <person name="Pandolfi V."/>
            <person name="Bustamante F.O."/>
            <person name="Brasileiro-Vidal A.C."/>
            <person name="Benko-Iseppon A.M."/>
        </authorList>
    </citation>
    <scope>NUCLEOTIDE SEQUENCE [LARGE SCALE GENOMIC DNA]</scope>
    <source>
        <tissue evidence="1">Leaves</tissue>
    </source>
</reference>
<organism evidence="1 2">
    <name type="scientific">Stylosanthes scabra</name>
    <dbReference type="NCBI Taxonomy" id="79078"/>
    <lineage>
        <taxon>Eukaryota</taxon>
        <taxon>Viridiplantae</taxon>
        <taxon>Streptophyta</taxon>
        <taxon>Embryophyta</taxon>
        <taxon>Tracheophyta</taxon>
        <taxon>Spermatophyta</taxon>
        <taxon>Magnoliopsida</taxon>
        <taxon>eudicotyledons</taxon>
        <taxon>Gunneridae</taxon>
        <taxon>Pentapetalae</taxon>
        <taxon>rosids</taxon>
        <taxon>fabids</taxon>
        <taxon>Fabales</taxon>
        <taxon>Fabaceae</taxon>
        <taxon>Papilionoideae</taxon>
        <taxon>50 kb inversion clade</taxon>
        <taxon>dalbergioids sensu lato</taxon>
        <taxon>Dalbergieae</taxon>
        <taxon>Pterocarpus clade</taxon>
        <taxon>Stylosanthes</taxon>
    </lineage>
</organism>
<evidence type="ECO:0000313" key="2">
    <source>
        <dbReference type="Proteomes" id="UP001341840"/>
    </source>
</evidence>
<dbReference type="EMBL" id="JASCZI010181851">
    <property type="protein sequence ID" value="MED6186109.1"/>
    <property type="molecule type" value="Genomic_DNA"/>
</dbReference>
<evidence type="ECO:0008006" key="3">
    <source>
        <dbReference type="Google" id="ProtNLM"/>
    </source>
</evidence>
<dbReference type="Proteomes" id="UP001341840">
    <property type="component" value="Unassembled WGS sequence"/>
</dbReference>
<protein>
    <recommendedName>
        <fullName evidence="3">RNase H type-1 domain-containing protein</fullName>
    </recommendedName>
</protein>
<proteinExistence type="predicted"/>